<gene>
    <name evidence="1" type="ORF">PROFUN_04310</name>
</gene>
<accession>A0A2P6NV90</accession>
<evidence type="ECO:0000313" key="1">
    <source>
        <dbReference type="EMBL" id="PRP87836.1"/>
    </source>
</evidence>
<evidence type="ECO:0000313" key="2">
    <source>
        <dbReference type="Proteomes" id="UP000241769"/>
    </source>
</evidence>
<keyword evidence="2" id="KW-1185">Reference proteome</keyword>
<reference evidence="1 2" key="1">
    <citation type="journal article" date="2018" name="Genome Biol. Evol.">
        <title>Multiple Roots of Fruiting Body Formation in Amoebozoa.</title>
        <authorList>
            <person name="Hillmann F."/>
            <person name="Forbes G."/>
            <person name="Novohradska S."/>
            <person name="Ferling I."/>
            <person name="Riege K."/>
            <person name="Groth M."/>
            <person name="Westermann M."/>
            <person name="Marz M."/>
            <person name="Spaller T."/>
            <person name="Winckler T."/>
            <person name="Schaap P."/>
            <person name="Glockner G."/>
        </authorList>
    </citation>
    <scope>NUCLEOTIDE SEQUENCE [LARGE SCALE GENOMIC DNA]</scope>
    <source>
        <strain evidence="1 2">Jena</strain>
    </source>
</reference>
<dbReference type="EMBL" id="MDYQ01000017">
    <property type="protein sequence ID" value="PRP87836.1"/>
    <property type="molecule type" value="Genomic_DNA"/>
</dbReference>
<dbReference type="Proteomes" id="UP000241769">
    <property type="component" value="Unassembled WGS sequence"/>
</dbReference>
<name>A0A2P6NV90_9EUKA</name>
<sequence length="140" mass="16271">MVKQMQFRRIYQSIYQIVPVMIFVIDCSEIAWLKAKKLDKTYYRLSPNGLRDPTPPKLASIHRAQMSRRIAIPLLLPQFTNSHISLMLLFFGFPHWTAEFKVISWPAMAYPGYKKVCMLCSEMFVSQPGVRTANLILCQN</sequence>
<dbReference type="InParanoid" id="A0A2P6NV90"/>
<protein>
    <submittedName>
        <fullName evidence="1">Uncharacterized protein</fullName>
    </submittedName>
</protein>
<comment type="caution">
    <text evidence="1">The sequence shown here is derived from an EMBL/GenBank/DDBJ whole genome shotgun (WGS) entry which is preliminary data.</text>
</comment>
<organism evidence="1 2">
    <name type="scientific">Planoprotostelium fungivorum</name>
    <dbReference type="NCBI Taxonomy" id="1890364"/>
    <lineage>
        <taxon>Eukaryota</taxon>
        <taxon>Amoebozoa</taxon>
        <taxon>Evosea</taxon>
        <taxon>Variosea</taxon>
        <taxon>Cavosteliida</taxon>
        <taxon>Cavosteliaceae</taxon>
        <taxon>Planoprotostelium</taxon>
    </lineage>
</organism>
<proteinExistence type="predicted"/>
<dbReference type="AlphaFoldDB" id="A0A2P6NV90"/>